<dbReference type="OrthoDB" id="979693at2"/>
<feature type="transmembrane region" description="Helical" evidence="1">
    <location>
        <begin position="137"/>
        <end position="161"/>
    </location>
</feature>
<feature type="transmembrane region" description="Helical" evidence="1">
    <location>
        <begin position="181"/>
        <end position="199"/>
    </location>
</feature>
<keyword evidence="1" id="KW-1133">Transmembrane helix</keyword>
<proteinExistence type="predicted"/>
<evidence type="ECO:0008006" key="4">
    <source>
        <dbReference type="Google" id="ProtNLM"/>
    </source>
</evidence>
<sequence length="339" mass="38562">MRNTINFNKRYLVFGVPLLMILSLVVLLKSPLFIPKLSSFVIIDFLVTIPLVYFFIVRKTSISNKTTISIALLGFVLITILIPEEYQGSFSKFKTLLLPVIELLLIGFVIVKTRVAIKKIRESNDDSKDFFELMQQVCNEILPFGLGTVFASEISVVYYGLFNWKKRTLKENEFTYHKDGMATSVILGFLLVVVVEMFVTHSMMQHGNVRGSIVLGILSAYTMLQVIAVLRSLSKRPIYIDEQKEELVLRFGILSNAIIPFSSIEKTELSTKDIPEKSIIKFFSPIGRSGGHNIILHFNKEIKFNGFYGFKKKAKSLAIFVDEVSMFEKVLKDNLSKDN</sequence>
<organism evidence="2 3">
    <name type="scientific">Tenacibaculum holothuriorum</name>
    <dbReference type="NCBI Taxonomy" id="1635173"/>
    <lineage>
        <taxon>Bacteria</taxon>
        <taxon>Pseudomonadati</taxon>
        <taxon>Bacteroidota</taxon>
        <taxon>Flavobacteriia</taxon>
        <taxon>Flavobacteriales</taxon>
        <taxon>Flavobacteriaceae</taxon>
        <taxon>Tenacibaculum</taxon>
    </lineage>
</organism>
<evidence type="ECO:0000313" key="2">
    <source>
        <dbReference type="EMBL" id="OSY87963.1"/>
    </source>
</evidence>
<dbReference type="Proteomes" id="UP000194221">
    <property type="component" value="Unassembled WGS sequence"/>
</dbReference>
<feature type="transmembrane region" description="Helical" evidence="1">
    <location>
        <begin position="12"/>
        <end position="31"/>
    </location>
</feature>
<evidence type="ECO:0000313" key="3">
    <source>
        <dbReference type="Proteomes" id="UP000194221"/>
    </source>
</evidence>
<feature type="transmembrane region" description="Helical" evidence="1">
    <location>
        <begin position="37"/>
        <end position="56"/>
    </location>
</feature>
<name>A0A1Y2PBW2_9FLAO</name>
<accession>A0A1Y2PBW2</accession>
<keyword evidence="1" id="KW-0812">Transmembrane</keyword>
<dbReference type="RefSeq" id="WP_086030428.1">
    <property type="nucleotide sequence ID" value="NZ_LAPZ01000005.1"/>
</dbReference>
<evidence type="ECO:0000256" key="1">
    <source>
        <dbReference type="SAM" id="Phobius"/>
    </source>
</evidence>
<dbReference type="InParanoid" id="A0A1Y2PBW2"/>
<dbReference type="AlphaFoldDB" id="A0A1Y2PBW2"/>
<protein>
    <recommendedName>
        <fullName evidence="4">Beta-carotene 15,15'-monooxygenase</fullName>
    </recommendedName>
</protein>
<feature type="transmembrane region" description="Helical" evidence="1">
    <location>
        <begin position="211"/>
        <end position="230"/>
    </location>
</feature>
<keyword evidence="1" id="KW-0472">Membrane</keyword>
<feature type="transmembrane region" description="Helical" evidence="1">
    <location>
        <begin position="68"/>
        <end position="84"/>
    </location>
</feature>
<gene>
    <name evidence="2" type="ORF">WH52_07960</name>
</gene>
<keyword evidence="3" id="KW-1185">Reference proteome</keyword>
<reference evidence="2 3" key="1">
    <citation type="submission" date="2015-03" db="EMBL/GenBank/DDBJ databases">
        <title>Genome sequence of Tenacibaculum sp. S2-2, isolated from intestinal microbiota of sea cucumber, Apostichopus japonicas.</title>
        <authorList>
            <person name="Shao Z."/>
            <person name="Wang L."/>
            <person name="Li X."/>
        </authorList>
    </citation>
    <scope>NUCLEOTIDE SEQUENCE [LARGE SCALE GENOMIC DNA]</scope>
    <source>
        <strain evidence="2 3">S2-2</strain>
    </source>
</reference>
<comment type="caution">
    <text evidence="2">The sequence shown here is derived from an EMBL/GenBank/DDBJ whole genome shotgun (WGS) entry which is preliminary data.</text>
</comment>
<feature type="transmembrane region" description="Helical" evidence="1">
    <location>
        <begin position="96"/>
        <end position="117"/>
    </location>
</feature>
<dbReference type="STRING" id="1635173.WH52_07960"/>
<dbReference type="EMBL" id="LAPZ01000005">
    <property type="protein sequence ID" value="OSY87963.1"/>
    <property type="molecule type" value="Genomic_DNA"/>
</dbReference>